<feature type="signal peptide" evidence="1">
    <location>
        <begin position="1"/>
        <end position="24"/>
    </location>
</feature>
<dbReference type="STRING" id="1798371.A2W14_05625"/>
<gene>
    <name evidence="3" type="ORF">A2W14_05625</name>
</gene>
<dbReference type="Pfam" id="PF18915">
    <property type="entry name" value="DUF5667"/>
    <property type="match status" value="1"/>
</dbReference>
<evidence type="ECO:0000259" key="2">
    <source>
        <dbReference type="Pfam" id="PF18915"/>
    </source>
</evidence>
<evidence type="ECO:0000256" key="1">
    <source>
        <dbReference type="SAM" id="SignalP"/>
    </source>
</evidence>
<dbReference type="AlphaFoldDB" id="A0A1F5YUN6"/>
<organism evidence="3 4">
    <name type="scientific">Candidatus Gottesmanbacteria bacterium RBG_16_37_8</name>
    <dbReference type="NCBI Taxonomy" id="1798371"/>
    <lineage>
        <taxon>Bacteria</taxon>
        <taxon>Candidatus Gottesmaniibacteriota</taxon>
    </lineage>
</organism>
<sequence>MKKIILIFLLILLTLASSSGQASAVQPATPTPVDYRLPYPGILPDHPLYPVKRFRDFLLLTFNRHPLKKIDLFLLLSDKKIGMSELLLSKRKVNLAVDTLLESQFDLLKAAFYLPDLSKNNLLPTGLSDKIELSAKKHQEIIGQISVSITDLKQKEKINQALQLISQANTLTQSVK</sequence>
<name>A0A1F5YUN6_9BACT</name>
<evidence type="ECO:0000313" key="4">
    <source>
        <dbReference type="Proteomes" id="UP000176665"/>
    </source>
</evidence>
<dbReference type="Proteomes" id="UP000176665">
    <property type="component" value="Unassembled WGS sequence"/>
</dbReference>
<comment type="caution">
    <text evidence="3">The sequence shown here is derived from an EMBL/GenBank/DDBJ whole genome shotgun (WGS) entry which is preliminary data.</text>
</comment>
<feature type="domain" description="DUF5667" evidence="2">
    <location>
        <begin position="41"/>
        <end position="149"/>
    </location>
</feature>
<accession>A0A1F5YUN6</accession>
<protein>
    <recommendedName>
        <fullName evidence="2">DUF5667 domain-containing protein</fullName>
    </recommendedName>
</protein>
<proteinExistence type="predicted"/>
<reference evidence="3 4" key="1">
    <citation type="journal article" date="2016" name="Nat. Commun.">
        <title>Thousands of microbial genomes shed light on interconnected biogeochemical processes in an aquifer system.</title>
        <authorList>
            <person name="Anantharaman K."/>
            <person name="Brown C.T."/>
            <person name="Hug L.A."/>
            <person name="Sharon I."/>
            <person name="Castelle C.J."/>
            <person name="Probst A.J."/>
            <person name="Thomas B.C."/>
            <person name="Singh A."/>
            <person name="Wilkins M.J."/>
            <person name="Karaoz U."/>
            <person name="Brodie E.L."/>
            <person name="Williams K.H."/>
            <person name="Hubbard S.S."/>
            <person name="Banfield J.F."/>
        </authorList>
    </citation>
    <scope>NUCLEOTIDE SEQUENCE [LARGE SCALE GENOMIC DNA]</scope>
</reference>
<keyword evidence="1" id="KW-0732">Signal</keyword>
<evidence type="ECO:0000313" key="3">
    <source>
        <dbReference type="EMBL" id="OGG03920.1"/>
    </source>
</evidence>
<dbReference type="InterPro" id="IPR043725">
    <property type="entry name" value="DUF5667"/>
</dbReference>
<feature type="chain" id="PRO_5009522668" description="DUF5667 domain-containing protein" evidence="1">
    <location>
        <begin position="25"/>
        <end position="176"/>
    </location>
</feature>
<dbReference type="EMBL" id="MFJA01000011">
    <property type="protein sequence ID" value="OGG03920.1"/>
    <property type="molecule type" value="Genomic_DNA"/>
</dbReference>